<dbReference type="Pfam" id="PF20167">
    <property type="entry name" value="Transposase_32"/>
    <property type="match status" value="1"/>
</dbReference>
<evidence type="ECO:0000313" key="4">
    <source>
        <dbReference type="Proteomes" id="UP000011115"/>
    </source>
</evidence>
<dbReference type="GO" id="GO:0009579">
    <property type="term" value="C:thylakoid"/>
    <property type="evidence" value="ECO:0000318"/>
    <property type="project" value="GO_Central"/>
</dbReference>
<dbReference type="AlphaFoldDB" id="M1DCV9"/>
<dbReference type="PANTHER" id="PTHR33180:SF31">
    <property type="entry name" value="POLYPROTEIN PROTEIN"/>
    <property type="match status" value="1"/>
</dbReference>
<dbReference type="Proteomes" id="UP000011115">
    <property type="component" value="Unassembled WGS sequence"/>
</dbReference>
<dbReference type="InterPro" id="IPR046796">
    <property type="entry name" value="Transposase_32_dom"/>
</dbReference>
<proteinExistence type="predicted"/>
<feature type="compositionally biased region" description="Low complexity" evidence="1">
    <location>
        <begin position="11"/>
        <end position="35"/>
    </location>
</feature>
<dbReference type="HOGENOM" id="CLU_029307_4_0_1"/>
<dbReference type="PANTHER" id="PTHR33180">
    <property type="entry name" value="PHOTOSYSTEM II CP43 REACTION CENTER PROTEIN"/>
    <property type="match status" value="1"/>
</dbReference>
<protein>
    <recommendedName>
        <fullName evidence="2">Putative plant transposon protein domain-containing protein</fullName>
    </recommendedName>
</protein>
<accession>M1DCV9</accession>
<keyword evidence="4" id="KW-1185">Reference proteome</keyword>
<feature type="region of interest" description="Disordered" evidence="1">
    <location>
        <begin position="1"/>
        <end position="35"/>
    </location>
</feature>
<dbReference type="GO" id="GO:0009523">
    <property type="term" value="C:photosystem II"/>
    <property type="evidence" value="ECO:0000318"/>
    <property type="project" value="GO_Central"/>
</dbReference>
<evidence type="ECO:0000256" key="1">
    <source>
        <dbReference type="SAM" id="MobiDB-lite"/>
    </source>
</evidence>
<dbReference type="PaxDb" id="4113-PGSC0003DMT400086960"/>
<evidence type="ECO:0000259" key="2">
    <source>
        <dbReference type="Pfam" id="PF20167"/>
    </source>
</evidence>
<organism evidence="3 4">
    <name type="scientific">Solanum tuberosum</name>
    <name type="common">Potato</name>
    <dbReference type="NCBI Taxonomy" id="4113"/>
    <lineage>
        <taxon>Eukaryota</taxon>
        <taxon>Viridiplantae</taxon>
        <taxon>Streptophyta</taxon>
        <taxon>Embryophyta</taxon>
        <taxon>Tracheophyta</taxon>
        <taxon>Spermatophyta</taxon>
        <taxon>Magnoliopsida</taxon>
        <taxon>eudicotyledons</taxon>
        <taxon>Gunneridae</taxon>
        <taxon>Pentapetalae</taxon>
        <taxon>asterids</taxon>
        <taxon>lamiids</taxon>
        <taxon>Solanales</taxon>
        <taxon>Solanaceae</taxon>
        <taxon>Solanoideae</taxon>
        <taxon>Solaneae</taxon>
        <taxon>Solanum</taxon>
    </lineage>
</organism>
<dbReference type="Gramene" id="PGSC0003DMT400086960">
    <property type="protein sequence ID" value="PGSC0003DMT400086960"/>
    <property type="gene ID" value="PGSC0003DMG400036531"/>
</dbReference>
<name>M1DCV9_SOLTU</name>
<feature type="domain" description="Putative plant transposon protein" evidence="2">
    <location>
        <begin position="88"/>
        <end position="189"/>
    </location>
</feature>
<reference evidence="4" key="1">
    <citation type="journal article" date="2011" name="Nature">
        <title>Genome sequence and analysis of the tuber crop potato.</title>
        <authorList>
            <consortium name="The Potato Genome Sequencing Consortium"/>
        </authorList>
    </citation>
    <scope>NUCLEOTIDE SEQUENCE [LARGE SCALE GENOMIC DNA]</scope>
    <source>
        <strain evidence="4">cv. DM1-3 516 R44</strain>
    </source>
</reference>
<dbReference type="InParanoid" id="M1DCV9"/>
<evidence type="ECO:0000313" key="3">
    <source>
        <dbReference type="EnsemblPlants" id="PGSC0003DMT400086960"/>
    </source>
</evidence>
<dbReference type="EnsemblPlants" id="PGSC0003DMT400086960">
    <property type="protein sequence ID" value="PGSC0003DMT400086960"/>
    <property type="gene ID" value="PGSC0003DMG400036531"/>
</dbReference>
<reference evidence="3" key="2">
    <citation type="submission" date="2015-06" db="UniProtKB">
        <authorList>
            <consortium name="EnsemblPlants"/>
        </authorList>
    </citation>
    <scope>IDENTIFICATION</scope>
    <source>
        <strain evidence="3">DM1-3 516 R44</strain>
    </source>
</reference>
<sequence length="190" mass="21374">MNRRNEFRARAQPTSTGTSSAATPPTTESVPNPALPLVAPALPVAPPHPRLLNRLKGDGLRTILEEKLLSVEGLEGKHVEVLDTLRYHELEQFTRPRGPYIPSWVQEFYLAYGEFVPRNKKKASEFRPVKLVMVRGKEVECHNDHNYVALGQPLHSVLPYQGLPIVISLDELKGWLAPMISNTTPRWIEA</sequence>